<dbReference type="Proteomes" id="UP000002745">
    <property type="component" value="Chromosome"/>
</dbReference>
<evidence type="ECO:0000313" key="3">
    <source>
        <dbReference type="Proteomes" id="UP000002745"/>
    </source>
</evidence>
<dbReference type="STRING" id="582402.Hbal_0051"/>
<dbReference type="RefSeq" id="WP_012777911.1">
    <property type="nucleotide sequence ID" value="NC_012982.1"/>
</dbReference>
<dbReference type="AlphaFoldDB" id="C6XKF5"/>
<protein>
    <submittedName>
        <fullName evidence="2">Uncharacterized protein</fullName>
    </submittedName>
</protein>
<evidence type="ECO:0000256" key="1">
    <source>
        <dbReference type="SAM" id="Phobius"/>
    </source>
</evidence>
<sequence length="186" mass="20180">MSKESFSAMEVVIAVGALVTSAAAVYIAWDQAKTMHVEQHASVFPAIQIDPFNHHDNGHGLQLGWNVENAGVGPAFIRSARLYKGDTALTGYEELTSLIPAGADIEFKQLTGRVIAPGVAKEALTLSWRSLVIPQSTVTGAYASTGDWTMEICYCSTLDRCWTSKSGQRVHPQRIDACTTYKDGLF</sequence>
<feature type="transmembrane region" description="Helical" evidence="1">
    <location>
        <begin position="6"/>
        <end position="29"/>
    </location>
</feature>
<organism evidence="2 3">
    <name type="scientific">Hirschia baltica (strain ATCC 49814 / DSM 5838 / IFAM 1418)</name>
    <dbReference type="NCBI Taxonomy" id="582402"/>
    <lineage>
        <taxon>Bacteria</taxon>
        <taxon>Pseudomonadati</taxon>
        <taxon>Pseudomonadota</taxon>
        <taxon>Alphaproteobacteria</taxon>
        <taxon>Hyphomonadales</taxon>
        <taxon>Hyphomonadaceae</taxon>
        <taxon>Hirschia</taxon>
    </lineage>
</organism>
<reference evidence="3" key="1">
    <citation type="journal article" date="2011" name="J. Bacteriol.">
        <title>Genome sequences of eight morphologically diverse alphaproteobacteria.</title>
        <authorList>
            <consortium name="US DOE Joint Genome Institute"/>
            <person name="Brown P.J."/>
            <person name="Kysela D.T."/>
            <person name="Buechlein A."/>
            <person name="Hemmerich C."/>
            <person name="Brun Y.V."/>
        </authorList>
    </citation>
    <scope>NUCLEOTIDE SEQUENCE [LARGE SCALE GENOMIC DNA]</scope>
    <source>
        <strain evidence="3">ATCC 49814 / DSM 5838 / IFAM 1418</strain>
    </source>
</reference>
<keyword evidence="1" id="KW-1133">Transmembrane helix</keyword>
<keyword evidence="1" id="KW-0472">Membrane</keyword>
<keyword evidence="1" id="KW-0812">Transmembrane</keyword>
<dbReference type="OrthoDB" id="1492993at2"/>
<dbReference type="HOGENOM" id="CLU_1459912_0_0_5"/>
<gene>
    <name evidence="2" type="ordered locus">Hbal_0051</name>
</gene>
<proteinExistence type="predicted"/>
<dbReference type="EMBL" id="CP001678">
    <property type="protein sequence ID" value="ACT57753.1"/>
    <property type="molecule type" value="Genomic_DNA"/>
</dbReference>
<accession>C6XKF5</accession>
<name>C6XKF5_HIRBI</name>
<dbReference type="KEGG" id="hba:Hbal_0051"/>
<keyword evidence="3" id="KW-1185">Reference proteome</keyword>
<evidence type="ECO:0000313" key="2">
    <source>
        <dbReference type="EMBL" id="ACT57753.1"/>
    </source>
</evidence>
<dbReference type="eggNOG" id="ENOG5033E3J">
    <property type="taxonomic scope" value="Bacteria"/>
</dbReference>